<dbReference type="GO" id="GO:0005886">
    <property type="term" value="C:plasma membrane"/>
    <property type="evidence" value="ECO:0007669"/>
    <property type="project" value="UniProtKB-SubCell"/>
</dbReference>
<evidence type="ECO:0000256" key="1">
    <source>
        <dbReference type="ARBA" id="ARBA00004651"/>
    </source>
</evidence>
<keyword evidence="10" id="KW-1185">Reference proteome</keyword>
<feature type="transmembrane region" description="Helical" evidence="8">
    <location>
        <begin position="219"/>
        <end position="240"/>
    </location>
</feature>
<dbReference type="EMBL" id="VUMO01000002">
    <property type="protein sequence ID" value="MSS19305.1"/>
    <property type="molecule type" value="Genomic_DNA"/>
</dbReference>
<keyword evidence="3 8" id="KW-0813">Transport</keyword>
<evidence type="ECO:0000313" key="10">
    <source>
        <dbReference type="Proteomes" id="UP000461754"/>
    </source>
</evidence>
<evidence type="ECO:0000256" key="5">
    <source>
        <dbReference type="ARBA" id="ARBA00022692"/>
    </source>
</evidence>
<dbReference type="PANTHER" id="PTHR30330:SF14">
    <property type="entry name" value="SODIUM_AMINO ACID (ALANINE) SYMPORTER"/>
    <property type="match status" value="1"/>
</dbReference>
<feature type="transmembrane region" description="Helical" evidence="8">
    <location>
        <begin position="401"/>
        <end position="420"/>
    </location>
</feature>
<feature type="transmembrane region" description="Helical" evidence="8">
    <location>
        <begin position="426"/>
        <end position="449"/>
    </location>
</feature>
<proteinExistence type="inferred from homology"/>
<feature type="transmembrane region" description="Helical" evidence="8">
    <location>
        <begin position="12"/>
        <end position="32"/>
    </location>
</feature>
<dbReference type="PRINTS" id="PR00175">
    <property type="entry name" value="NAALASMPORT"/>
</dbReference>
<feature type="transmembrane region" description="Helical" evidence="8">
    <location>
        <begin position="314"/>
        <end position="335"/>
    </location>
</feature>
<dbReference type="InterPro" id="IPR001463">
    <property type="entry name" value="Na/Ala_symport"/>
</dbReference>
<feature type="transmembrane region" description="Helical" evidence="8">
    <location>
        <begin position="246"/>
        <end position="273"/>
    </location>
</feature>
<dbReference type="Proteomes" id="UP000461754">
    <property type="component" value="Unassembled WGS sequence"/>
</dbReference>
<protein>
    <submittedName>
        <fullName evidence="9">Sodium:alanine symporter family protein</fullName>
    </submittedName>
</protein>
<dbReference type="GO" id="GO:0005283">
    <property type="term" value="F:amino acid:sodium symporter activity"/>
    <property type="evidence" value="ECO:0007669"/>
    <property type="project" value="InterPro"/>
</dbReference>
<name>A0A7X2NF01_9FIRM</name>
<comment type="subcellular location">
    <subcellularLocation>
        <location evidence="1 8">Cell membrane</location>
        <topology evidence="1 8">Multi-pass membrane protein</topology>
    </subcellularLocation>
</comment>
<organism evidence="9 10">
    <name type="scientific">Pseudoramibacter porci</name>
    <dbReference type="NCBI Taxonomy" id="2606631"/>
    <lineage>
        <taxon>Bacteria</taxon>
        <taxon>Bacillati</taxon>
        <taxon>Bacillota</taxon>
        <taxon>Clostridia</taxon>
        <taxon>Eubacteriales</taxon>
        <taxon>Eubacteriaceae</taxon>
        <taxon>Pseudoramibacter</taxon>
    </lineage>
</organism>
<evidence type="ECO:0000256" key="3">
    <source>
        <dbReference type="ARBA" id="ARBA00022448"/>
    </source>
</evidence>
<feature type="transmembrane region" description="Helical" evidence="8">
    <location>
        <begin position="355"/>
        <end position="381"/>
    </location>
</feature>
<feature type="transmembrane region" description="Helical" evidence="8">
    <location>
        <begin position="156"/>
        <end position="177"/>
    </location>
</feature>
<feature type="transmembrane region" description="Helical" evidence="8">
    <location>
        <begin position="189"/>
        <end position="207"/>
    </location>
</feature>
<keyword evidence="6 8" id="KW-1133">Transmembrane helix</keyword>
<evidence type="ECO:0000256" key="2">
    <source>
        <dbReference type="ARBA" id="ARBA00009261"/>
    </source>
</evidence>
<evidence type="ECO:0000256" key="6">
    <source>
        <dbReference type="ARBA" id="ARBA00022989"/>
    </source>
</evidence>
<evidence type="ECO:0000256" key="8">
    <source>
        <dbReference type="RuleBase" id="RU363064"/>
    </source>
</evidence>
<comment type="caution">
    <text evidence="9">The sequence shown here is derived from an EMBL/GenBank/DDBJ whole genome shotgun (WGS) entry which is preliminary data.</text>
</comment>
<evidence type="ECO:0000256" key="7">
    <source>
        <dbReference type="ARBA" id="ARBA00023136"/>
    </source>
</evidence>
<comment type="similarity">
    <text evidence="2 8">Belongs to the alanine or glycine:cation symporter (AGCS) (TC 2.A.25) family.</text>
</comment>
<reference evidence="9 10" key="1">
    <citation type="submission" date="2019-08" db="EMBL/GenBank/DDBJ databases">
        <title>In-depth cultivation of the pig gut microbiome towards novel bacterial diversity and tailored functional studies.</title>
        <authorList>
            <person name="Wylensek D."/>
            <person name="Hitch T.C.A."/>
            <person name="Clavel T."/>
        </authorList>
    </citation>
    <scope>NUCLEOTIDE SEQUENCE [LARGE SCALE GENOMIC DNA]</scope>
    <source>
        <strain evidence="9 10">RF-744-FAT-4</strain>
    </source>
</reference>
<dbReference type="NCBIfam" id="TIGR00835">
    <property type="entry name" value="agcS"/>
    <property type="match status" value="1"/>
</dbReference>
<gene>
    <name evidence="9" type="ORF">FYJ52_02615</name>
</gene>
<keyword evidence="8" id="KW-0769">Symport</keyword>
<evidence type="ECO:0000313" key="9">
    <source>
        <dbReference type="EMBL" id="MSS19305.1"/>
    </source>
</evidence>
<keyword evidence="5 8" id="KW-0812">Transmembrane</keyword>
<keyword evidence="7 8" id="KW-0472">Membrane</keyword>
<dbReference type="PANTHER" id="PTHR30330">
    <property type="entry name" value="AGSS FAMILY TRANSPORTER, SODIUM-ALANINE"/>
    <property type="match status" value="1"/>
</dbReference>
<keyword evidence="4 8" id="KW-1003">Cell membrane</keyword>
<dbReference type="RefSeq" id="WP_154575702.1">
    <property type="nucleotide sequence ID" value="NZ_VUMO01000002.1"/>
</dbReference>
<evidence type="ECO:0000256" key="4">
    <source>
        <dbReference type="ARBA" id="ARBA00022475"/>
    </source>
</evidence>
<dbReference type="AlphaFoldDB" id="A0A7X2NF01"/>
<dbReference type="Pfam" id="PF01235">
    <property type="entry name" value="Na_Ala_symp"/>
    <property type="match status" value="1"/>
</dbReference>
<accession>A0A7X2NF01</accession>
<sequence length="523" mass="57195">MQYLKTVQAIDSLLWGLPFMIFIIAVGGYFFIRSKGFTIAHLPYILKQTLGRSIRDKSRNREGEAHISSFEAACIAIGGTVGNGNIAGVATAIATGGPGAVFWIWIWAFFGMIVKCVETSLSCYYRSRNDRGEFYGGTTYFLEKGLVKKHGHRSGWILAALFGVGFILQFLGGSQAYSIAESLNTCFGINMIAFTLVYSELLFYIIYRGVPRIAKFASRAVPFMCVAYLLGGVGIIALNLSRVPAVFAMIIKSAFTPTAASGGFIGASVAATVRTGLARSINSNEAGQGSSPLIHGSADTPHPVAQGLWGAAEVFVDTIIICTVTALSVLCSGVWNSGTMGASLAISAFQHAYGQIGVVFIGIMMFFFGLTTTSGWFSYYLSIIQHFLRHRPKVRDRVISAFRFLFPLPNIVIVSSIVLTGNGPELFWAIVDITLAIPVFANLLSIFLLRRDFWTLLKDFKARYMGIGQIEAGFAPFYDTPPLPGDQAYSDYEKHIHAVTRLEDKKSVHHNIPIDRREILIKA</sequence>